<comment type="caution">
    <text evidence="5">The sequence shown here is derived from an EMBL/GenBank/DDBJ whole genome shotgun (WGS) entry which is preliminary data.</text>
</comment>
<keyword evidence="6" id="KW-1185">Reference proteome</keyword>
<dbReference type="GO" id="GO:0008168">
    <property type="term" value="F:methyltransferase activity"/>
    <property type="evidence" value="ECO:0007669"/>
    <property type="project" value="UniProtKB-KW"/>
</dbReference>
<accession>A0A443PKR9</accession>
<keyword evidence="3" id="KW-0812">Transmembrane</keyword>
<name>A0A443PKR9_9MAGN</name>
<dbReference type="NCBIfam" id="TIGR00104">
    <property type="entry name" value="tRNA_TsaA"/>
    <property type="match status" value="1"/>
</dbReference>
<dbReference type="SUPFAM" id="SSF118196">
    <property type="entry name" value="YaeB-like"/>
    <property type="match status" value="1"/>
</dbReference>
<dbReference type="GO" id="GO:0032259">
    <property type="term" value="P:methylation"/>
    <property type="evidence" value="ECO:0007669"/>
    <property type="project" value="UniProtKB-KW"/>
</dbReference>
<dbReference type="InterPro" id="IPR040372">
    <property type="entry name" value="YaeB-like"/>
</dbReference>
<keyword evidence="1" id="KW-0949">S-adenosyl-L-methionine</keyword>
<dbReference type="CDD" id="cd09281">
    <property type="entry name" value="UPF0066"/>
    <property type="match status" value="1"/>
</dbReference>
<dbReference type="EMBL" id="QPKB01000008">
    <property type="protein sequence ID" value="RWR91355.1"/>
    <property type="molecule type" value="Genomic_DNA"/>
</dbReference>
<dbReference type="PANTHER" id="PTHR12818">
    <property type="entry name" value="TRNA (ADENINE(37)-N6)-METHYLTRANSFERASE"/>
    <property type="match status" value="1"/>
</dbReference>
<dbReference type="OrthoDB" id="4882at2759"/>
<keyword evidence="3" id="KW-1133">Transmembrane helix</keyword>
<organism evidence="5 6">
    <name type="scientific">Cinnamomum micranthum f. kanehirae</name>
    <dbReference type="NCBI Taxonomy" id="337451"/>
    <lineage>
        <taxon>Eukaryota</taxon>
        <taxon>Viridiplantae</taxon>
        <taxon>Streptophyta</taxon>
        <taxon>Embryophyta</taxon>
        <taxon>Tracheophyta</taxon>
        <taxon>Spermatophyta</taxon>
        <taxon>Magnoliopsida</taxon>
        <taxon>Magnoliidae</taxon>
        <taxon>Laurales</taxon>
        <taxon>Lauraceae</taxon>
        <taxon>Cinnamomum</taxon>
    </lineage>
</organism>
<evidence type="ECO:0000313" key="6">
    <source>
        <dbReference type="Proteomes" id="UP000283530"/>
    </source>
</evidence>
<dbReference type="STRING" id="337451.A0A443PKR9"/>
<keyword evidence="5" id="KW-0808">Transferase</keyword>
<dbReference type="InterPro" id="IPR023370">
    <property type="entry name" value="TrmO-like_N"/>
</dbReference>
<dbReference type="PROSITE" id="PS51668">
    <property type="entry name" value="TSAA_2"/>
    <property type="match status" value="1"/>
</dbReference>
<comment type="similarity">
    <text evidence="2">Belongs to the tRNA methyltransferase O family.</text>
</comment>
<dbReference type="Proteomes" id="UP000283530">
    <property type="component" value="Unassembled WGS sequence"/>
</dbReference>
<evidence type="ECO:0000256" key="2">
    <source>
        <dbReference type="ARBA" id="ARBA00033753"/>
    </source>
</evidence>
<dbReference type="InterPro" id="IPR036414">
    <property type="entry name" value="YaeB_N_sf"/>
</dbReference>
<evidence type="ECO:0000259" key="4">
    <source>
        <dbReference type="PROSITE" id="PS51668"/>
    </source>
</evidence>
<evidence type="ECO:0000256" key="1">
    <source>
        <dbReference type="ARBA" id="ARBA00022691"/>
    </source>
</evidence>
<protein>
    <submittedName>
        <fullName evidence="5">tRNA adenine37-N6-methyltransferase isoform X2</fullName>
    </submittedName>
</protein>
<evidence type="ECO:0000256" key="3">
    <source>
        <dbReference type="SAM" id="Phobius"/>
    </source>
</evidence>
<dbReference type="Pfam" id="PF01980">
    <property type="entry name" value="TrmO_N"/>
    <property type="match status" value="1"/>
</dbReference>
<dbReference type="InterPro" id="IPR036413">
    <property type="entry name" value="YaeB-like_sf"/>
</dbReference>
<proteinExistence type="inferred from homology"/>
<keyword evidence="5" id="KW-0489">Methyltransferase</keyword>
<gene>
    <name evidence="5" type="ORF">CKAN_02050600</name>
</gene>
<evidence type="ECO:0000313" key="5">
    <source>
        <dbReference type="EMBL" id="RWR91355.1"/>
    </source>
</evidence>
<dbReference type="AlphaFoldDB" id="A0A443PKR9"/>
<dbReference type="Gene3D" id="2.40.30.70">
    <property type="entry name" value="YaeB-like"/>
    <property type="match status" value="1"/>
</dbReference>
<reference evidence="5 6" key="1">
    <citation type="journal article" date="2019" name="Nat. Plants">
        <title>Stout camphor tree genome fills gaps in understanding of flowering plant genome evolution.</title>
        <authorList>
            <person name="Chaw S.M."/>
            <person name="Liu Y.C."/>
            <person name="Wu Y.W."/>
            <person name="Wang H.Y."/>
            <person name="Lin C.I."/>
            <person name="Wu C.S."/>
            <person name="Ke H.M."/>
            <person name="Chang L.Y."/>
            <person name="Hsu C.Y."/>
            <person name="Yang H.T."/>
            <person name="Sudianto E."/>
            <person name="Hsu M.H."/>
            <person name="Wu K.P."/>
            <person name="Wang L.N."/>
            <person name="Leebens-Mack J.H."/>
            <person name="Tsai I.J."/>
        </authorList>
    </citation>
    <scope>NUCLEOTIDE SEQUENCE [LARGE SCALE GENOMIC DNA]</scope>
    <source>
        <strain evidence="6">cv. Chaw 1501</strain>
        <tissue evidence="5">Young leaves</tissue>
    </source>
</reference>
<dbReference type="FunFam" id="2.40.30.70:FF:000003">
    <property type="entry name" value="tRNA (Adenine(37)-N6)-methyltransferase isoform A"/>
    <property type="match status" value="1"/>
</dbReference>
<dbReference type="PANTHER" id="PTHR12818:SF0">
    <property type="entry name" value="TRNA (ADENINE(37)-N6)-METHYLTRANSFERASE"/>
    <property type="match status" value="1"/>
</dbReference>
<sequence>MKWAHLKDICLGQPERVLEQRLLFLFLMVMAGSENSRWLRETILLGFTFTAAISATAALSRIIYAIRKKSRGLESRIQELETSLDSSSKKCAAERQGRIRAQQALRKSLEQCDSNKLNPASYPMTPIATIQSCFSTRNGTPRQPLIVPLARACLLLDSGRVPPQALEGLAEYSHCWILYVFHLNTNLEKFWKEPSRSKFKAKVRVPRLKGGKMGVLATRSPHRPCPIGLTVAKVEAVHGQVILLSGVDLVNGTPVLDIKPYLPYSDSIQGATVPQWVTAECSLAVASVNFSPDFYSTLASCWISIEQQSLYSSPDEFQSLIKQVLSWDIRSVSQRNRPHDTFLKKEPHVKDNPLSNGEDGCDAESDDVSEGIVEDLGNVTYHLILEWIDVSYRIDNNAVVIVEKAILSNGIKRGTSHCNYMMWRDKLDSETN</sequence>
<keyword evidence="3" id="KW-0472">Membrane</keyword>
<feature type="transmembrane region" description="Helical" evidence="3">
    <location>
        <begin position="44"/>
        <end position="66"/>
    </location>
</feature>
<feature type="domain" description="TsaA-like" evidence="4">
    <location>
        <begin position="124"/>
        <end position="270"/>
    </location>
</feature>